<dbReference type="InterPro" id="IPR036322">
    <property type="entry name" value="WD40_repeat_dom_sf"/>
</dbReference>
<dbReference type="SMART" id="SM00320">
    <property type="entry name" value="WD40"/>
    <property type="match status" value="3"/>
</dbReference>
<keyword evidence="1 5" id="KW-0853">WD repeat</keyword>
<dbReference type="InterPro" id="IPR000409">
    <property type="entry name" value="BEACH_dom"/>
</dbReference>
<dbReference type="PROSITE" id="PS50294">
    <property type="entry name" value="WD_REPEATS_REGION"/>
    <property type="match status" value="1"/>
</dbReference>
<feature type="region of interest" description="Disordered" evidence="6">
    <location>
        <begin position="3763"/>
        <end position="3803"/>
    </location>
</feature>
<feature type="region of interest" description="Disordered" evidence="6">
    <location>
        <begin position="2910"/>
        <end position="2929"/>
    </location>
</feature>
<feature type="repeat" description="WD" evidence="5">
    <location>
        <begin position="3551"/>
        <end position="3586"/>
    </location>
</feature>
<dbReference type="InterPro" id="IPR015943">
    <property type="entry name" value="WD40/YVTN_repeat-like_dom_sf"/>
</dbReference>
<dbReference type="CDD" id="cd06071">
    <property type="entry name" value="Beach"/>
    <property type="match status" value="1"/>
</dbReference>
<dbReference type="Gene3D" id="2.30.29.30">
    <property type="entry name" value="Pleckstrin-homology domain (PH domain)/Phosphotyrosine-binding domain (PTB)"/>
    <property type="match status" value="1"/>
</dbReference>
<dbReference type="InterPro" id="IPR036372">
    <property type="entry name" value="BEACH_dom_sf"/>
</dbReference>
<keyword evidence="2" id="KW-0677">Repeat</keyword>
<feature type="region of interest" description="Disordered" evidence="6">
    <location>
        <begin position="15"/>
        <end position="52"/>
    </location>
</feature>
<dbReference type="EMBL" id="ML014140">
    <property type="protein sequence ID" value="RKP02560.1"/>
    <property type="molecule type" value="Genomic_DNA"/>
</dbReference>
<protein>
    <recommendedName>
        <fullName evidence="4">Beige protein homolog 1</fullName>
    </recommendedName>
</protein>
<dbReference type="PANTHER" id="PTHR13743">
    <property type="entry name" value="BEIGE/BEACH-RELATED"/>
    <property type="match status" value="1"/>
</dbReference>
<dbReference type="InterPro" id="IPR023362">
    <property type="entry name" value="PH-BEACH_dom"/>
</dbReference>
<feature type="compositionally biased region" description="Basic and acidic residues" evidence="6">
    <location>
        <begin position="3872"/>
        <end position="3904"/>
    </location>
</feature>
<dbReference type="STRING" id="1555241.A0A4P9XBP4"/>
<evidence type="ECO:0000256" key="2">
    <source>
        <dbReference type="ARBA" id="ARBA00022737"/>
    </source>
</evidence>
<dbReference type="Proteomes" id="UP000274922">
    <property type="component" value="Unassembled WGS sequence"/>
</dbReference>
<dbReference type="InterPro" id="IPR013320">
    <property type="entry name" value="ConA-like_dom_sf"/>
</dbReference>
<feature type="domain" description="BEACH-type PH" evidence="8">
    <location>
        <begin position="2961"/>
        <end position="3087"/>
    </location>
</feature>
<dbReference type="SMART" id="SM01026">
    <property type="entry name" value="Beach"/>
    <property type="match status" value="1"/>
</dbReference>
<comment type="function">
    <text evidence="3">May be involved in protein sorting and cell wall formation.</text>
</comment>
<reference evidence="10" key="1">
    <citation type="journal article" date="2018" name="Nat. Microbiol.">
        <title>Leveraging single-cell genomics to expand the fungal tree of life.</title>
        <authorList>
            <person name="Ahrendt S.R."/>
            <person name="Quandt C.A."/>
            <person name="Ciobanu D."/>
            <person name="Clum A."/>
            <person name="Salamov A."/>
            <person name="Andreopoulos B."/>
            <person name="Cheng J.F."/>
            <person name="Woyke T."/>
            <person name="Pelin A."/>
            <person name="Henrissat B."/>
            <person name="Reynolds N.K."/>
            <person name="Benny G.L."/>
            <person name="Smith M.E."/>
            <person name="James T.Y."/>
            <person name="Grigoriev I.V."/>
        </authorList>
    </citation>
    <scope>NUCLEOTIDE SEQUENCE [LARGE SCALE GENOMIC DNA]</scope>
    <source>
        <strain evidence="10">ATCC 52028</strain>
    </source>
</reference>
<evidence type="ECO:0000256" key="5">
    <source>
        <dbReference type="PROSITE-ProRule" id="PRU00221"/>
    </source>
</evidence>
<dbReference type="InterPro" id="IPR011993">
    <property type="entry name" value="PH-like_dom_sf"/>
</dbReference>
<evidence type="ECO:0000259" key="8">
    <source>
        <dbReference type="PROSITE" id="PS51783"/>
    </source>
</evidence>
<accession>A0A4P9XBP4</accession>
<keyword evidence="10" id="KW-1185">Reference proteome</keyword>
<sequence length="4105" mass="444475">MNWLKRQLGAAEDDAVSGALGGSGGGVPPHAGSDRSVVPASGGTSTAGRAGTAAQTGAAAAAATLASLPRPMRTSYEAALDGARRLDLSGAMNDCCWMLGLVHGGPEAALLRDTFRLVQAWDDVQDQQIVLRESRKVALSLARASGGFMQRTVSGLSSVTASFSAGAAGAGAGAAVAGAGATAAAGGLGPNGVAAPALGGSAAAAAAATLPPGTVFPNALLLRTAKLATALRHSVAAAAASRWVPWPRDPVEMTLRRCGLEPKDLFGNATAPVGSAEAAATSSSSSTSAAADALMTTTTDDFHLEFVGIPHLSPVDGHHAVIAVLQSVEAMAQIVFGLRDPEGDDVTLTFIKDLETGLRDALRLVDLLARYRASRHFLIHHHALSALTQAAQACAHILTREKSAKRFRAEDDNAIGCLTLVCDAVRHIYDADGLFVRAVADSGLAPDALSPRALLPFLASSRRPLADAIPHWVTLATGIIATVSEHDAPLAHVYLTPLPLRLVLALAAITGLQPTADFQAVVARRPFSLTIERAVSLQLARLRYLEIDETTIQLAHLALATGIWTLHLEALWAAKAAGTSPDVKAGSSTFIGDPYAAMSPHPDAMPEQRSDGMSPLSAQRCQLLLLALAVARYDGVHGGQGALSGKDTLASPWDPWAAFFHAPTIALVRATHGTHQDVPPSPASRLVSLPMAASARAWWDHAYAAADRENDMRVAAAACEAYIAIALVSPSILPSDAVPPTEATNQERQRRHYSALLDVMRTFMDAVETRYQAYMNDPNDTLQVADVVLLFLTWLGAGMSPRVARLRPAAGAAAGITPAGDLVPFVLRSKQIGSLLDALNVWGLFLGIAAPKSVPEPDREGGMENVDDASHESHQHAAAAANGYHHVMARIMLALPTMQGPLALIVQKLDMLLRPSGQVGAAQPPLSETACEAACTLAQYLYLVAGRTDALCDALADPQSMDLLAYVVGTPSLPASLREMICGVLNIVTQAAYQTLPSAPAATPPGSPVHAEGDAAAATAVTESMAAAAAVVAQQWLVRWTRHRTVRKALTALLPESIPHVSPIPASADGKIPLAAFSFHHLVALALLPAIAVAIPQLDARPDFRVGMRHPPRLMDAVCFTAFQPAYPSKATPKTAQRHDAISDPMLPQDNGLCLLFEACRAVGPARTQLATILREAIQRARTIDQRYALQTYAVFQGVLEWLLGLHILPTKQATMSSLMPSLPPPSAPPAPALATVEEWNLLGALVSGNDTVRWLLDERGGYRALLQLAPASMIYQHLPYLAFHASSEPLASPVGTSLAEFGFRGGVLEDGRPLKYAMVRAAQADGDAARYEALLSDVVALCYTEHNRLLLAQVDLIPFLVEQMTRYVWRHLAQLHTQLIGTLANHSLTVCGLKQMIAAMTPVHLRVASKEDATPAPTPTAERSRRISVTSITSANFNKKAPIKSTSWFPTLPAFDPSDKTHKGADEADQRWVSALHPLYPRLMNLLLTSFQINRASDANFLFDGKQSAIDLPPAMLPAWPPTGGYTVSFWFRMSQNSPPDDAMYLFSFLDAYGGSGLEMLVRGTKLRLIMTVDGEVTQVELPAPLTVKRNHWYYVAFVQQSCKMLWQTSSDASIFVNGKVRWQGKLEFLPTGDSAYFRFGARAWPEHQVTSEMWDRLSGVSRRTDENHHCFMGCMTNLRVDAAPLRLATLEQLYKAGRPLSPDAAEMLHHHHHAHPPVREDLGQLPDSGACLVFLHPANFRRGAHRVALNTRLPMLGGKTDAALIAPLRHVQIVVTTCPKDALYGLGGLGLLLPMVLHANLSLAQWDETTARLLLPEDLRPASSEGPDAATAAASAGASASTTALAAVTGMTPSSEGELNRLAMFMGIFVTLLDGDHDAVDQFFHHGQHITISWLLQHSNSRCLDMSVLDEVMSLVTAINHTLGASAARGRLLSLFKHLTLEPRVWAGASYEIQMEWFACLGQFLNKHLGQFHADFGMTYWCDVMHDWYWYTPSSHAAADVVNRLLKSDLRPMAFSRLHALRRAFWPILRQVFCWATDADLQRVWTHLWFTQDYQSSSEWARFFVLNAFPHEDDEAFLTGPALPIAQKLWETRGLAKCPTRMVDTPGGQVLMIKLQQEGHLLAGFFLCQVVEGLRDEEDPSAHELAYQALELWVQCDRAFAATWHAQLLLIHEGLTANVPAHPFNAIPLQQQHYLLKELHGRLAQLPKLDLLNSGVYIVVPLLSLARLNAMPFSTSTSTSALHPPMTHGEMLASPAVSTPDLHASSNGIGKADADAKVTTNGIHDANEAIRDDIVRLAVDLVATCLVRHLHAGKSVQADLFDMVAHIALHELAAEPTFSADADHHVDETDVPPPTRRENEDEDEEDAALRPPPTPKSPAPAERSDHGRASATPRLLLTNRVLQIVLTQLKIDLVDQFYSPTQSAHLTEFLTTVEHLLFHSRFILRKAARFIIKECEMQAAKDAHAAKAAATKSSTDRNPEATAASLRLLWEGDDAAVAASMVDDHKATRDFPSAAVDAPFQACPDAALALLGCVEVLLTQPQFADPGEVPQWWNELSRLRIRLVASSVHVSDETTLEAIEPYLLRACHSPWLPAESGLKRQLILGLHALYQRKKDARDPPVRDYRAYLQSILSTLEILVQGSTEPQWRLVEDALQATLVHDAPLRDLIDTPAWDQFVAAFCAGAFKQSTDRAVTTVLQWLSPAHSALSHRLGQRRAMLAQWTAARQAYQRAIAARRTEATLDESNYQANRAIEFEANQRQWRDKWASLMRDVTMPRGFWEPRRAVRAQPVAAAHDIPAIRLNGLDDAADHDDAALPLSSPPAVVPETIESMPQRTYWKLSTHENDRRMRNRLQPNFDFDDHADAARRRQLENDDVATEAPTVETSQAMQSRMKTLRSQARFSLETLNTADASARSQRDSPAPPKTAEFDETQWMSQLVDNNTRLIKASGQARMLPAMHEGSERAVGSYQVEIITLMAAVRGRLDLTHRHLVFVPDVGASVAKMTTAERQVLRSLMQDYGIESSHARDSRKWPLDSIQYVFLRRYKLRRSALELFFVDKANIFVNLLDDRQGTGTKNRMAFMSQLGAVRPLNLLRADVRAPSEILKTSGLTGRWQRHEISNFEYLMALNTISGRSFNDLTQYPVFPWILRDWTSPTLDLTNPHVFRDLSKPIGALDPERLKRLRERYHHFEDPNGEIPPFLYGSHYSTAGSTLYFLLRMEPFTSLHISLQGGKFDHADRQFRSLDATWRHVLRSQADFKELTPEFFYLPAFLENQNGFDLGTTQKGVRLGDVELPPWAENSDDFVRQHRLALESDYVSAHLHEWIDLIWGYKQRGPEAEAADNVFYYLTYEGMIDIDTIADPQQRSSMEDQINHFGQTPSQLLTKPHPPRLPRREFIHPTVISHADACHTYVVHLKDSAIKYVAVSKTQDVHRAQTQSFLASNIGNVLAALGTNEPCEKVVTIDDAQVIRCHAWFPAVNGLEMNFELDTGPVLQRQLPIPLGPSSFPLRPSLFTATPDGRYLFVAGTWDSTLEVLSVQSGLSLYRHVETRRGHASRTTAIALCSDSSCVLTGSADGNLIRWDLRSSVMAGHVRGRGAGKSGTGVSSGGGGGGGSAGTGGAPAGTGVGVGAAAGGVGDALSPGGTGTLSGPGGAPVVRHGTVFGPSHNGPVTCLAADARHHLAVSGSMDGTCLLVDLPTGLPLCAITPGRTCAAARDFVVRHVRITGEDGHVLIYSEWQPWLPAVPVDAQTAAAAASASVTTELSGVHESRTPALKTSSLPPAAAMTVDATPTSDTSHDPPAEVLSDAERDVSDHRLGHEVEAAAADAGPDKAEADITPAADDDDAHGDANNPTEAVVTFAGTVEADEQDGDTDKDKDTDKDQGEPRAATEVDAAHSDADDEKPALSPSKSRAKQGKASDTGASRSKGKGKDRVNHAKKGNAASKSAAELESKDAAADGAQAKIAADAHTVAERTAADAATQVRSEVRSEVAPTSGASASPATPVASASGPTWKSQLMLVNRQGGTLRWRRYTVCFRDLLLNRAGSHLIAADDACVVHVLDAWTLRILHRFPTQSPVNTLAFSGAEDVLFAGCEDGNMVMIHAKP</sequence>
<dbReference type="Gene3D" id="2.130.10.10">
    <property type="entry name" value="YVTN repeat-like/Quinoprotein amine dehydrogenase"/>
    <property type="match status" value="2"/>
</dbReference>
<feature type="region of interest" description="Disordered" evidence="6">
    <location>
        <begin position="3594"/>
        <end position="3617"/>
    </location>
</feature>
<feature type="compositionally biased region" description="Gly residues" evidence="6">
    <location>
        <begin position="3596"/>
        <end position="3617"/>
    </location>
</feature>
<evidence type="ECO:0000256" key="1">
    <source>
        <dbReference type="ARBA" id="ARBA00022574"/>
    </source>
</evidence>
<dbReference type="InterPro" id="IPR031570">
    <property type="entry name" value="NBEA/BDCP_DUF4704"/>
</dbReference>
<evidence type="ECO:0000313" key="10">
    <source>
        <dbReference type="Proteomes" id="UP000274922"/>
    </source>
</evidence>
<dbReference type="CDD" id="cd01201">
    <property type="entry name" value="PH_BEACH"/>
    <property type="match status" value="1"/>
</dbReference>
<feature type="region of interest" description="Disordered" evidence="6">
    <location>
        <begin position="2872"/>
        <end position="2891"/>
    </location>
</feature>
<dbReference type="Gene3D" id="1.10.1540.10">
    <property type="entry name" value="BEACH domain"/>
    <property type="match status" value="1"/>
</dbReference>
<feature type="domain" description="BEACH" evidence="7">
    <location>
        <begin position="3100"/>
        <end position="3391"/>
    </location>
</feature>
<dbReference type="SUPFAM" id="SSF81837">
    <property type="entry name" value="BEACH domain"/>
    <property type="match status" value="1"/>
</dbReference>
<dbReference type="InterPro" id="IPR001680">
    <property type="entry name" value="WD40_rpt"/>
</dbReference>
<evidence type="ECO:0000256" key="4">
    <source>
        <dbReference type="ARBA" id="ARBA00073334"/>
    </source>
</evidence>
<evidence type="ECO:0000259" key="7">
    <source>
        <dbReference type="PROSITE" id="PS50197"/>
    </source>
</evidence>
<feature type="compositionally biased region" description="Low complexity" evidence="6">
    <location>
        <begin position="40"/>
        <end position="52"/>
    </location>
</feature>
<feature type="region of interest" description="Disordered" evidence="6">
    <location>
        <begin position="3975"/>
        <end position="4010"/>
    </location>
</feature>
<proteinExistence type="predicted"/>
<dbReference type="Pfam" id="PF14844">
    <property type="entry name" value="PH_BEACH"/>
    <property type="match status" value="1"/>
</dbReference>
<dbReference type="FunFam" id="1.10.1540.10:FF:000001">
    <property type="entry name" value="neurobeachin isoform X1"/>
    <property type="match status" value="1"/>
</dbReference>
<evidence type="ECO:0000313" key="9">
    <source>
        <dbReference type="EMBL" id="RKP02560.1"/>
    </source>
</evidence>
<dbReference type="Pfam" id="PF13385">
    <property type="entry name" value="Laminin_G_3"/>
    <property type="match status" value="1"/>
</dbReference>
<feature type="region of interest" description="Disordered" evidence="6">
    <location>
        <begin position="2341"/>
        <end position="2394"/>
    </location>
</feature>
<feature type="region of interest" description="Disordered" evidence="6">
    <location>
        <begin position="3822"/>
        <end position="3954"/>
    </location>
</feature>
<dbReference type="Pfam" id="PF00400">
    <property type="entry name" value="WD40"/>
    <property type="match status" value="2"/>
</dbReference>
<dbReference type="PROSITE" id="PS51783">
    <property type="entry name" value="PH_BEACH"/>
    <property type="match status" value="1"/>
</dbReference>
<gene>
    <name evidence="9" type="ORF">CXG81DRAFT_24772</name>
</gene>
<dbReference type="SUPFAM" id="SSF50729">
    <property type="entry name" value="PH domain-like"/>
    <property type="match status" value="1"/>
</dbReference>
<organism evidence="9 10">
    <name type="scientific">Caulochytrium protostelioides</name>
    <dbReference type="NCBI Taxonomy" id="1555241"/>
    <lineage>
        <taxon>Eukaryota</taxon>
        <taxon>Fungi</taxon>
        <taxon>Fungi incertae sedis</taxon>
        <taxon>Chytridiomycota</taxon>
        <taxon>Chytridiomycota incertae sedis</taxon>
        <taxon>Chytridiomycetes</taxon>
        <taxon>Caulochytriales</taxon>
        <taxon>Caulochytriaceae</taxon>
        <taxon>Caulochytrium</taxon>
    </lineage>
</organism>
<dbReference type="SUPFAM" id="SSF49899">
    <property type="entry name" value="Concanavalin A-like lectins/glucanases"/>
    <property type="match status" value="1"/>
</dbReference>
<dbReference type="Gene3D" id="2.60.120.200">
    <property type="match status" value="1"/>
</dbReference>
<name>A0A4P9XBP4_9FUNG</name>
<dbReference type="PROSITE" id="PS50197">
    <property type="entry name" value="BEACH"/>
    <property type="match status" value="1"/>
</dbReference>
<dbReference type="InterPro" id="IPR050865">
    <property type="entry name" value="BEACH_Domain"/>
</dbReference>
<dbReference type="Pfam" id="PF02138">
    <property type="entry name" value="Beach"/>
    <property type="match status" value="1"/>
</dbReference>
<dbReference type="SUPFAM" id="SSF50978">
    <property type="entry name" value="WD40 repeat-like"/>
    <property type="match status" value="1"/>
</dbReference>
<dbReference type="Pfam" id="PF15787">
    <property type="entry name" value="DUF4704"/>
    <property type="match status" value="1"/>
</dbReference>
<evidence type="ECO:0000256" key="6">
    <source>
        <dbReference type="SAM" id="MobiDB-lite"/>
    </source>
</evidence>
<dbReference type="OrthoDB" id="26681at2759"/>
<evidence type="ECO:0000256" key="3">
    <source>
        <dbReference type="ARBA" id="ARBA00054699"/>
    </source>
</evidence>
<dbReference type="PROSITE" id="PS50082">
    <property type="entry name" value="WD_REPEATS_2"/>
    <property type="match status" value="1"/>
</dbReference>
<dbReference type="PANTHER" id="PTHR13743:SF123">
    <property type="entry name" value="PROTEIN FAN"/>
    <property type="match status" value="1"/>
</dbReference>
<feature type="compositionally biased region" description="Low complexity" evidence="6">
    <location>
        <begin position="3991"/>
        <end position="4010"/>
    </location>
</feature>